<reference evidence="1 2" key="1">
    <citation type="submission" date="2017-07" db="EMBL/GenBank/DDBJ databases">
        <authorList>
            <person name="Sun Z.S."/>
            <person name="Albrecht U."/>
            <person name="Echele G."/>
            <person name="Lee C.C."/>
        </authorList>
    </citation>
    <scope>NUCLEOTIDE SEQUENCE [LARGE SCALE GENOMIC DNA]</scope>
    <source>
        <strain evidence="1 2">CGMCC 1.12710</strain>
    </source>
</reference>
<dbReference type="PANTHER" id="PTHR30458:SF0">
    <property type="entry name" value="1,2-PHENYLACETYL-COA EPOXIDASE, SUBUNIT C"/>
    <property type="match status" value="1"/>
</dbReference>
<dbReference type="SUPFAM" id="SSF47240">
    <property type="entry name" value="Ferritin-like"/>
    <property type="match status" value="1"/>
</dbReference>
<evidence type="ECO:0000313" key="2">
    <source>
        <dbReference type="Proteomes" id="UP000198346"/>
    </source>
</evidence>
<dbReference type="Gene3D" id="1.20.1260.10">
    <property type="match status" value="1"/>
</dbReference>
<dbReference type="Proteomes" id="UP000198346">
    <property type="component" value="Unassembled WGS sequence"/>
</dbReference>
<dbReference type="InterPro" id="IPR052703">
    <property type="entry name" value="Aromatic_CoA_ox/epox"/>
</dbReference>
<dbReference type="AlphaFoldDB" id="A0A239PW98"/>
<dbReference type="InterPro" id="IPR012347">
    <property type="entry name" value="Ferritin-like"/>
</dbReference>
<proteinExistence type="predicted"/>
<evidence type="ECO:0000313" key="1">
    <source>
        <dbReference type="EMBL" id="SNT74226.1"/>
    </source>
</evidence>
<protein>
    <submittedName>
        <fullName evidence="1">1,2-phenylacetyl-CoA epoxidase, catalytic subunit</fullName>
    </submittedName>
</protein>
<dbReference type="EMBL" id="FZQA01000004">
    <property type="protein sequence ID" value="SNT74226.1"/>
    <property type="molecule type" value="Genomic_DNA"/>
</dbReference>
<accession>A0A239PW98</accession>
<dbReference type="InterPro" id="IPR007814">
    <property type="entry name" value="PaaA_PaaC"/>
</dbReference>
<dbReference type="RefSeq" id="WP_089412595.1">
    <property type="nucleotide sequence ID" value="NZ_FZQA01000004.1"/>
</dbReference>
<dbReference type="OrthoDB" id="5289846at2"/>
<dbReference type="GO" id="GO:0010124">
    <property type="term" value="P:phenylacetate catabolic process"/>
    <property type="evidence" value="ECO:0007669"/>
    <property type="project" value="InterPro"/>
</dbReference>
<dbReference type="Pfam" id="PF05138">
    <property type="entry name" value="PaaA_PaaC"/>
    <property type="match status" value="1"/>
</dbReference>
<dbReference type="InterPro" id="IPR009078">
    <property type="entry name" value="Ferritin-like_SF"/>
</dbReference>
<dbReference type="GO" id="GO:0005829">
    <property type="term" value="C:cytosol"/>
    <property type="evidence" value="ECO:0007669"/>
    <property type="project" value="TreeGrafter"/>
</dbReference>
<name>A0A239PW98_9PROT</name>
<gene>
    <name evidence="1" type="ORF">SAMN06297382_2136</name>
</gene>
<dbReference type="PANTHER" id="PTHR30458">
    <property type="entry name" value="PHENYLACETIC ACID DEGRADATION PROTEIN PAA"/>
    <property type="match status" value="1"/>
</dbReference>
<sequence length="253" mass="28191">MSDETGLLDYLERGGKITAPDNAPPRYRAELMRQMASFVDSALAGAAGFADLVNDGPGVKERIAAARIVLEKLDHAARVLAIMGDFGANIERYENVHPWAARIAREEDIGARRRGGDMRLNVFHYPLEGWTDAVVMNVLMGRATVIQLGELARGSYQPLAEVFAAILPRERRHAELGEEGLEKIARGGPAARREIRRSVEYWRPRVDATFGAPDSPRFALLKRFGLRHTPNEALREEWRSAVRPIIERALTDG</sequence>
<keyword evidence="2" id="KW-1185">Reference proteome</keyword>
<organism evidence="1 2">
    <name type="scientific">Amphiplicatus metriothermophilus</name>
    <dbReference type="NCBI Taxonomy" id="1519374"/>
    <lineage>
        <taxon>Bacteria</taxon>
        <taxon>Pseudomonadati</taxon>
        <taxon>Pseudomonadota</taxon>
        <taxon>Alphaproteobacteria</taxon>
        <taxon>Parvularculales</taxon>
        <taxon>Parvularculaceae</taxon>
        <taxon>Amphiplicatus</taxon>
    </lineage>
</organism>